<dbReference type="PANTHER" id="PTHR42760">
    <property type="entry name" value="SHORT-CHAIN DEHYDROGENASES/REDUCTASES FAMILY MEMBER"/>
    <property type="match status" value="1"/>
</dbReference>
<protein>
    <recommendedName>
        <fullName evidence="5">Ketoreductase domain-containing protein</fullName>
    </recommendedName>
</protein>
<dbReference type="STRING" id="1182545.A0A072NVQ1"/>
<feature type="domain" description="Ketoreductase" evidence="5">
    <location>
        <begin position="9"/>
        <end position="207"/>
    </location>
</feature>
<keyword evidence="7" id="KW-1185">Reference proteome</keyword>
<dbReference type="VEuPathDB" id="FungiDB:A1O9_12311"/>
<dbReference type="PROSITE" id="PS00061">
    <property type="entry name" value="ADH_SHORT"/>
    <property type="match status" value="1"/>
</dbReference>
<reference evidence="6 7" key="1">
    <citation type="submission" date="2013-03" db="EMBL/GenBank/DDBJ databases">
        <title>The Genome Sequence of Exophiala aquamarina CBS 119918.</title>
        <authorList>
            <consortium name="The Broad Institute Genomics Platform"/>
            <person name="Cuomo C."/>
            <person name="de Hoog S."/>
            <person name="Gorbushina A."/>
            <person name="Walker B."/>
            <person name="Young S.K."/>
            <person name="Zeng Q."/>
            <person name="Gargeya S."/>
            <person name="Fitzgerald M."/>
            <person name="Haas B."/>
            <person name="Abouelleil A."/>
            <person name="Allen A.W."/>
            <person name="Alvarado L."/>
            <person name="Arachchi H.M."/>
            <person name="Berlin A.M."/>
            <person name="Chapman S.B."/>
            <person name="Gainer-Dewar J."/>
            <person name="Goldberg J."/>
            <person name="Griggs A."/>
            <person name="Gujja S."/>
            <person name="Hansen M."/>
            <person name="Howarth C."/>
            <person name="Imamovic A."/>
            <person name="Ireland A."/>
            <person name="Larimer J."/>
            <person name="McCowan C."/>
            <person name="Murphy C."/>
            <person name="Pearson M."/>
            <person name="Poon T.W."/>
            <person name="Priest M."/>
            <person name="Roberts A."/>
            <person name="Saif S."/>
            <person name="Shea T."/>
            <person name="Sisk P."/>
            <person name="Sykes S."/>
            <person name="Wortman J."/>
            <person name="Nusbaum C."/>
            <person name="Birren B."/>
        </authorList>
    </citation>
    <scope>NUCLEOTIDE SEQUENCE [LARGE SCALE GENOMIC DNA]</scope>
    <source>
        <strain evidence="6 7">CBS 119918</strain>
    </source>
</reference>
<accession>A0A072NVQ1</accession>
<dbReference type="GeneID" id="25287205"/>
<dbReference type="InterPro" id="IPR036291">
    <property type="entry name" value="NAD(P)-bd_dom_sf"/>
</dbReference>
<evidence type="ECO:0000256" key="2">
    <source>
        <dbReference type="ARBA" id="ARBA00022857"/>
    </source>
</evidence>
<dbReference type="OrthoDB" id="47007at2759"/>
<dbReference type="SUPFAM" id="SSF51735">
    <property type="entry name" value="NAD(P)-binding Rossmann-fold domains"/>
    <property type="match status" value="1"/>
</dbReference>
<evidence type="ECO:0000256" key="3">
    <source>
        <dbReference type="ARBA" id="ARBA00023002"/>
    </source>
</evidence>
<dbReference type="HOGENOM" id="CLU_010194_1_3_1"/>
<dbReference type="InterPro" id="IPR057326">
    <property type="entry name" value="KR_dom"/>
</dbReference>
<comment type="similarity">
    <text evidence="1 4">Belongs to the short-chain dehydrogenases/reductases (SDR) family.</text>
</comment>
<dbReference type="PRINTS" id="PR00080">
    <property type="entry name" value="SDRFAMILY"/>
</dbReference>
<name>A0A072NVQ1_9EURO</name>
<dbReference type="InterPro" id="IPR002347">
    <property type="entry name" value="SDR_fam"/>
</dbReference>
<organism evidence="6 7">
    <name type="scientific">Exophiala aquamarina CBS 119918</name>
    <dbReference type="NCBI Taxonomy" id="1182545"/>
    <lineage>
        <taxon>Eukaryota</taxon>
        <taxon>Fungi</taxon>
        <taxon>Dikarya</taxon>
        <taxon>Ascomycota</taxon>
        <taxon>Pezizomycotina</taxon>
        <taxon>Eurotiomycetes</taxon>
        <taxon>Chaetothyriomycetidae</taxon>
        <taxon>Chaetothyriales</taxon>
        <taxon>Herpotrichiellaceae</taxon>
        <taxon>Exophiala</taxon>
    </lineage>
</organism>
<dbReference type="GO" id="GO:0006633">
    <property type="term" value="P:fatty acid biosynthetic process"/>
    <property type="evidence" value="ECO:0007669"/>
    <property type="project" value="TreeGrafter"/>
</dbReference>
<keyword evidence="3" id="KW-0560">Oxidoreductase</keyword>
<dbReference type="GO" id="GO:0016616">
    <property type="term" value="F:oxidoreductase activity, acting on the CH-OH group of donors, NAD or NADP as acceptor"/>
    <property type="evidence" value="ECO:0007669"/>
    <property type="project" value="TreeGrafter"/>
</dbReference>
<evidence type="ECO:0000256" key="4">
    <source>
        <dbReference type="RuleBase" id="RU000363"/>
    </source>
</evidence>
<dbReference type="CDD" id="cd05233">
    <property type="entry name" value="SDR_c"/>
    <property type="match status" value="1"/>
</dbReference>
<dbReference type="PANTHER" id="PTHR42760:SF111">
    <property type="entry name" value="3-OXOACYL-(ACYL-CARRIER-PROTEIN) REDUCTASE (AFU_ORTHOLOGUE AFUA_1G10100)"/>
    <property type="match status" value="1"/>
</dbReference>
<dbReference type="SMART" id="SM00822">
    <property type="entry name" value="PKS_KR"/>
    <property type="match status" value="1"/>
</dbReference>
<dbReference type="AlphaFoldDB" id="A0A072NVQ1"/>
<gene>
    <name evidence="6" type="ORF">A1O9_12311</name>
</gene>
<evidence type="ECO:0000259" key="5">
    <source>
        <dbReference type="SMART" id="SM00822"/>
    </source>
</evidence>
<comment type="caution">
    <text evidence="6">The sequence shown here is derived from an EMBL/GenBank/DDBJ whole genome shotgun (WGS) entry which is preliminary data.</text>
</comment>
<dbReference type="FunFam" id="3.40.50.720:FF:000374">
    <property type="entry name" value="3-oxoacyl-(Acyl-carrier-protein) reductase"/>
    <property type="match status" value="1"/>
</dbReference>
<dbReference type="Proteomes" id="UP000027920">
    <property type="component" value="Unassembled WGS sequence"/>
</dbReference>
<proteinExistence type="inferred from homology"/>
<dbReference type="Gene3D" id="3.40.50.720">
    <property type="entry name" value="NAD(P)-binding Rossmann-like Domain"/>
    <property type="match status" value="1"/>
</dbReference>
<dbReference type="PRINTS" id="PR00081">
    <property type="entry name" value="GDHRDH"/>
</dbReference>
<dbReference type="InterPro" id="IPR020904">
    <property type="entry name" value="Sc_DH/Rdtase_CS"/>
</dbReference>
<dbReference type="EMBL" id="AMGV01000022">
    <property type="protein sequence ID" value="KEF51676.1"/>
    <property type="molecule type" value="Genomic_DNA"/>
</dbReference>
<evidence type="ECO:0000313" key="6">
    <source>
        <dbReference type="EMBL" id="KEF51676.1"/>
    </source>
</evidence>
<sequence>MGLRSLTGKLSIVTGAARGIGSAVAENLASKGSSIVLGYRSTSSDRVAQTLCRKLEAQYDVKAIPARADIGTEAGCATVIKLANLNFGNSKTGDLRIDILINNAGIARMKGIGDITREEFAEVYQTNVLGPIHMVQACLPHLPWDRSGRIVNVSSVGSTLGLPEQTLYAGSKGALEAMTRVWARELSKRATVNVINPGPVVSDIYHGIPEYIREDLGKWNRIAPLAQDFTAQELEEQPWIKYGGRPAYPSEVAGVVAMLCSEDAGWTTGSLISANGGMRMSV</sequence>
<dbReference type="GO" id="GO:0048038">
    <property type="term" value="F:quinone binding"/>
    <property type="evidence" value="ECO:0007669"/>
    <property type="project" value="TreeGrafter"/>
</dbReference>
<dbReference type="RefSeq" id="XP_013254266.1">
    <property type="nucleotide sequence ID" value="XM_013398812.1"/>
</dbReference>
<evidence type="ECO:0000256" key="1">
    <source>
        <dbReference type="ARBA" id="ARBA00006484"/>
    </source>
</evidence>
<evidence type="ECO:0000313" key="7">
    <source>
        <dbReference type="Proteomes" id="UP000027920"/>
    </source>
</evidence>
<dbReference type="Pfam" id="PF00106">
    <property type="entry name" value="adh_short"/>
    <property type="match status" value="1"/>
</dbReference>
<keyword evidence="2" id="KW-0521">NADP</keyword>